<evidence type="ECO:0000256" key="1">
    <source>
        <dbReference type="SAM" id="SignalP"/>
    </source>
</evidence>
<proteinExistence type="predicted"/>
<keyword evidence="1" id="KW-0732">Signal</keyword>
<keyword evidence="3" id="KW-1185">Reference proteome</keyword>
<reference evidence="2" key="1">
    <citation type="submission" date="2022-10" db="EMBL/GenBank/DDBJ databases">
        <title>Catenovulum adriacola sp. nov. isolated in the Harbour of Susak.</title>
        <authorList>
            <person name="Schoch T."/>
            <person name="Reich S.J."/>
            <person name="Stoeferle S."/>
            <person name="Flaiz M."/>
            <person name="Kazda M."/>
            <person name="Riedel C.U."/>
            <person name="Duerre P."/>
        </authorList>
    </citation>
    <scope>NUCLEOTIDE SEQUENCE</scope>
    <source>
        <strain evidence="2">TS8</strain>
    </source>
</reference>
<protein>
    <submittedName>
        <fullName evidence="2">Uncharacterized protein</fullName>
    </submittedName>
</protein>
<name>A0ABY7ARL0_9ALTE</name>
<feature type="chain" id="PRO_5045347167" evidence="1">
    <location>
        <begin position="31"/>
        <end position="46"/>
    </location>
</feature>
<gene>
    <name evidence="2" type="ORF">OLW01_04775</name>
</gene>
<evidence type="ECO:0000313" key="2">
    <source>
        <dbReference type="EMBL" id="WAJ71125.1"/>
    </source>
</evidence>
<dbReference type="RefSeq" id="WP_268075589.1">
    <property type="nucleotide sequence ID" value="NZ_CP109965.1"/>
</dbReference>
<accession>A0ABY7ARL0</accession>
<dbReference type="EMBL" id="CP109965">
    <property type="protein sequence ID" value="WAJ71125.1"/>
    <property type="molecule type" value="Genomic_DNA"/>
</dbReference>
<sequence>MNKAGGIKLTTVALAVVVMAVSAFINTSKADDQVVNQSVAEQEENQ</sequence>
<dbReference type="Proteomes" id="UP001163726">
    <property type="component" value="Chromosome"/>
</dbReference>
<organism evidence="2 3">
    <name type="scientific">Catenovulum adriaticum</name>
    <dbReference type="NCBI Taxonomy" id="2984846"/>
    <lineage>
        <taxon>Bacteria</taxon>
        <taxon>Pseudomonadati</taxon>
        <taxon>Pseudomonadota</taxon>
        <taxon>Gammaproteobacteria</taxon>
        <taxon>Alteromonadales</taxon>
        <taxon>Alteromonadaceae</taxon>
        <taxon>Catenovulum</taxon>
    </lineage>
</organism>
<evidence type="ECO:0000313" key="3">
    <source>
        <dbReference type="Proteomes" id="UP001163726"/>
    </source>
</evidence>
<feature type="signal peptide" evidence="1">
    <location>
        <begin position="1"/>
        <end position="30"/>
    </location>
</feature>